<evidence type="ECO:0000256" key="1">
    <source>
        <dbReference type="ARBA" id="ARBA00022472"/>
    </source>
</evidence>
<dbReference type="InterPro" id="IPR015946">
    <property type="entry name" value="KH_dom-like_a/b"/>
</dbReference>
<dbReference type="SUPFAM" id="SSF54814">
    <property type="entry name" value="Prokaryotic type KH domain (KH-domain type II)"/>
    <property type="match status" value="2"/>
</dbReference>
<dbReference type="Pfam" id="PF26594">
    <property type="entry name" value="KH_NusA_2nd"/>
    <property type="match status" value="1"/>
</dbReference>
<keyword evidence="2 7" id="KW-0963">Cytoplasm</keyword>
<dbReference type="SMART" id="SM00316">
    <property type="entry name" value="S1"/>
    <property type="match status" value="1"/>
</dbReference>
<keyword evidence="6 7" id="KW-0804">Transcription</keyword>
<keyword evidence="3 7" id="KW-0889">Transcription antitermination</keyword>
<dbReference type="PANTHER" id="PTHR22648:SF0">
    <property type="entry name" value="TRANSCRIPTION TERMINATION_ANTITERMINATION PROTEIN NUSA"/>
    <property type="match status" value="1"/>
</dbReference>
<dbReference type="CDD" id="cd02134">
    <property type="entry name" value="KH-II_NusA_rpt1"/>
    <property type="match status" value="1"/>
</dbReference>
<dbReference type="InterPro" id="IPR009019">
    <property type="entry name" value="KH_sf_prok-type"/>
</dbReference>
<feature type="domain" description="S1 motif" evidence="8">
    <location>
        <begin position="152"/>
        <end position="217"/>
    </location>
</feature>
<dbReference type="GO" id="GO:0006353">
    <property type="term" value="P:DNA-templated transcription termination"/>
    <property type="evidence" value="ECO:0007669"/>
    <property type="project" value="UniProtKB-UniRule"/>
</dbReference>
<dbReference type="SUPFAM" id="SSF50249">
    <property type="entry name" value="Nucleic acid-binding proteins"/>
    <property type="match status" value="1"/>
</dbReference>
<keyword evidence="10" id="KW-1185">Reference proteome</keyword>
<reference evidence="9 10" key="1">
    <citation type="submission" date="2018-08" db="EMBL/GenBank/DDBJ databases">
        <title>Wenzhouxiangella salilacus sp. nov., a novel bacterium isolated from a saline lake in Xinjiang Province, China.</title>
        <authorList>
            <person name="Han S."/>
        </authorList>
    </citation>
    <scope>NUCLEOTIDE SEQUENCE [LARGE SCALE GENOMIC DNA]</scope>
    <source>
        <strain evidence="9 10">XDB06</strain>
    </source>
</reference>
<proteinExistence type="inferred from homology"/>
<dbReference type="GO" id="GO:0031564">
    <property type="term" value="P:transcription antitermination"/>
    <property type="evidence" value="ECO:0007669"/>
    <property type="project" value="UniProtKB-UniRule"/>
</dbReference>
<dbReference type="OrthoDB" id="9807233at2"/>
<keyword evidence="1 7" id="KW-0806">Transcription termination</keyword>
<dbReference type="Pfam" id="PF13184">
    <property type="entry name" value="KH_NusA_1st"/>
    <property type="match status" value="1"/>
</dbReference>
<dbReference type="GO" id="GO:0003723">
    <property type="term" value="F:RNA binding"/>
    <property type="evidence" value="ECO:0007669"/>
    <property type="project" value="UniProtKB-UniRule"/>
</dbReference>
<dbReference type="InterPro" id="IPR058582">
    <property type="entry name" value="KH_NusA_2nd"/>
</dbReference>
<dbReference type="InterPro" id="IPR010214">
    <property type="entry name" value="Tscrpt_termin_fac_NusA_C_rpt"/>
</dbReference>
<accession>A0A3E1KAE3</accession>
<dbReference type="FunFam" id="3.30.300.20:FF:000005">
    <property type="entry name" value="Transcription termination/antitermination protein NusA"/>
    <property type="match status" value="1"/>
</dbReference>
<dbReference type="SUPFAM" id="SSF69705">
    <property type="entry name" value="Transcription factor NusA, N-terminal domain"/>
    <property type="match status" value="1"/>
</dbReference>
<dbReference type="InterPro" id="IPR030842">
    <property type="entry name" value="TF_NusA_bacterial"/>
</dbReference>
<dbReference type="Pfam" id="PF08529">
    <property type="entry name" value="NusA_N"/>
    <property type="match status" value="1"/>
</dbReference>
<dbReference type="Gene3D" id="2.40.50.140">
    <property type="entry name" value="Nucleic acid-binding proteins"/>
    <property type="match status" value="1"/>
</dbReference>
<dbReference type="PROSITE" id="PS50126">
    <property type="entry name" value="S1"/>
    <property type="match status" value="1"/>
</dbReference>
<dbReference type="CDD" id="cd22529">
    <property type="entry name" value="KH-II_NusA_rpt2"/>
    <property type="match status" value="1"/>
</dbReference>
<gene>
    <name evidence="7 9" type="primary">nusA</name>
    <name evidence="9" type="ORF">DZC52_05140</name>
</gene>
<dbReference type="NCBIfam" id="TIGR01954">
    <property type="entry name" value="nusA_Cterm_rpt"/>
    <property type="match status" value="2"/>
</dbReference>
<evidence type="ECO:0000259" key="8">
    <source>
        <dbReference type="PROSITE" id="PS50126"/>
    </source>
</evidence>
<evidence type="ECO:0000256" key="6">
    <source>
        <dbReference type="ARBA" id="ARBA00023163"/>
    </source>
</evidence>
<dbReference type="GO" id="GO:0003700">
    <property type="term" value="F:DNA-binding transcription factor activity"/>
    <property type="evidence" value="ECO:0007669"/>
    <property type="project" value="InterPro"/>
</dbReference>
<dbReference type="Pfam" id="PF00575">
    <property type="entry name" value="S1"/>
    <property type="match status" value="1"/>
</dbReference>
<dbReference type="PROSITE" id="PS50084">
    <property type="entry name" value="KH_TYPE_1"/>
    <property type="match status" value="1"/>
</dbReference>
<sequence length="510" mass="57413">MKKGKEILQVVEAVSNEKGLDRETIFEAIEAALASAARRRHPEDVDVRVAIDRETGEYEAFRRWEVIPDEGETVGEGEDEEEVELESEDRQIRLADARKHDADLEVGDYIEEPMEPPEFGRIAAQAAKQVIVQRVRQAERAKVVEAYEERVGELISGQIKRMEKGGIMLDLGENAEAFIPSRHTIPGETARINDRVRGYLYEVRPEVRGPQLFVSRTMNEFLIELFKLEVPEIGQDLIELKGAARDPGRRAKIAVHALDDRTDPIGACVGMRGSRVQAVSNELAGERIDIILWDENPAQFVINAMAPAEVHSIVVDEDTNSMDIAVEEENLSQAIGRGGQNVRLASELTGWNLNVMTIEEAEQKSETEARTILEMFKTKLDVDEEVATILVQEGFTNVEEVAYVPESELLDVEEFDENVVSELRQRARDALLTQMIASEEELEEHKPEQDLLDLEGMTDTIAYRLAEKGIRTRDDLAECATDELEEIEGLDPELAADLIMKARAHWFAEE</sequence>
<dbReference type="GO" id="GO:0005829">
    <property type="term" value="C:cytosol"/>
    <property type="evidence" value="ECO:0007669"/>
    <property type="project" value="TreeGrafter"/>
</dbReference>
<dbReference type="AlphaFoldDB" id="A0A3E1KAE3"/>
<dbReference type="InterPro" id="IPR003029">
    <property type="entry name" value="S1_domain"/>
</dbReference>
<dbReference type="Gene3D" id="3.30.300.20">
    <property type="match status" value="2"/>
</dbReference>
<dbReference type="NCBIfam" id="TIGR01953">
    <property type="entry name" value="NusA"/>
    <property type="match status" value="1"/>
</dbReference>
<dbReference type="Pfam" id="PF14520">
    <property type="entry name" value="HHH_5"/>
    <property type="match status" value="1"/>
</dbReference>
<protein>
    <recommendedName>
        <fullName evidence="7">Transcription termination/antitermination protein NusA</fullName>
    </recommendedName>
</protein>
<dbReference type="Gene3D" id="3.30.1480.10">
    <property type="entry name" value="NusA, N-terminal domain"/>
    <property type="match status" value="1"/>
</dbReference>
<comment type="subunit">
    <text evidence="7">Monomer. Binds directly to the core enzyme of the DNA-dependent RNA polymerase and to nascent RNA.</text>
</comment>
<name>A0A3E1KAE3_9GAMM</name>
<evidence type="ECO:0000313" key="10">
    <source>
        <dbReference type="Proteomes" id="UP000260351"/>
    </source>
</evidence>
<dbReference type="CDD" id="cd04455">
    <property type="entry name" value="S1_NusA"/>
    <property type="match status" value="1"/>
</dbReference>
<evidence type="ECO:0000256" key="3">
    <source>
        <dbReference type="ARBA" id="ARBA00022814"/>
    </source>
</evidence>
<evidence type="ECO:0000313" key="9">
    <source>
        <dbReference type="EMBL" id="RFF31294.1"/>
    </source>
</evidence>
<comment type="caution">
    <text evidence="9">The sequence shown here is derived from an EMBL/GenBank/DDBJ whole genome shotgun (WGS) entry which is preliminary data.</text>
</comment>
<evidence type="ECO:0000256" key="2">
    <source>
        <dbReference type="ARBA" id="ARBA00022490"/>
    </source>
</evidence>
<comment type="function">
    <text evidence="7">Participates in both transcription termination and antitermination.</text>
</comment>
<dbReference type="GO" id="GO:0000166">
    <property type="term" value="F:nucleotide binding"/>
    <property type="evidence" value="ECO:0007669"/>
    <property type="project" value="InterPro"/>
</dbReference>
<dbReference type="Proteomes" id="UP000260351">
    <property type="component" value="Unassembled WGS sequence"/>
</dbReference>
<dbReference type="FunFam" id="3.30.300.20:FF:000002">
    <property type="entry name" value="Transcription termination/antitermination protein NusA"/>
    <property type="match status" value="1"/>
</dbReference>
<dbReference type="InterPro" id="IPR010213">
    <property type="entry name" value="TF_NusA"/>
</dbReference>
<dbReference type="InterPro" id="IPR004087">
    <property type="entry name" value="KH_dom"/>
</dbReference>
<evidence type="ECO:0000256" key="7">
    <source>
        <dbReference type="HAMAP-Rule" id="MF_00945"/>
    </source>
</evidence>
<dbReference type="InterPro" id="IPR010995">
    <property type="entry name" value="DNA_repair_Rad51/TF_NusA_a-hlx"/>
</dbReference>
<dbReference type="Gene3D" id="1.10.150.20">
    <property type="entry name" value="5' to 3' exonuclease, C-terminal subdomain"/>
    <property type="match status" value="2"/>
</dbReference>
<organism evidence="9 10">
    <name type="scientific">Wenzhouxiangella sediminis</name>
    <dbReference type="NCBI Taxonomy" id="1792836"/>
    <lineage>
        <taxon>Bacteria</taxon>
        <taxon>Pseudomonadati</taxon>
        <taxon>Pseudomonadota</taxon>
        <taxon>Gammaproteobacteria</taxon>
        <taxon>Chromatiales</taxon>
        <taxon>Wenzhouxiangellaceae</taxon>
        <taxon>Wenzhouxiangella</taxon>
    </lineage>
</organism>
<dbReference type="SMART" id="SM00322">
    <property type="entry name" value="KH"/>
    <property type="match status" value="2"/>
</dbReference>
<dbReference type="PANTHER" id="PTHR22648">
    <property type="entry name" value="TRANSCRIPTION TERMINATION FACTOR NUSA"/>
    <property type="match status" value="1"/>
</dbReference>
<dbReference type="InterPro" id="IPR012340">
    <property type="entry name" value="NA-bd_OB-fold"/>
</dbReference>
<keyword evidence="4 7" id="KW-0694">RNA-binding</keyword>
<evidence type="ECO:0000256" key="4">
    <source>
        <dbReference type="ARBA" id="ARBA00022884"/>
    </source>
</evidence>
<dbReference type="HAMAP" id="MF_00945_B">
    <property type="entry name" value="NusA_B"/>
    <property type="match status" value="1"/>
</dbReference>
<dbReference type="InterPro" id="IPR025249">
    <property type="entry name" value="TF_NusA_KH_1st"/>
</dbReference>
<dbReference type="SUPFAM" id="SSF47794">
    <property type="entry name" value="Rad51 N-terminal domain-like"/>
    <property type="match status" value="2"/>
</dbReference>
<dbReference type="InterPro" id="IPR036555">
    <property type="entry name" value="NusA_N_sf"/>
</dbReference>
<dbReference type="InterPro" id="IPR013735">
    <property type="entry name" value="TF_NusA_N"/>
</dbReference>
<comment type="similarity">
    <text evidence="7">Belongs to the NusA family.</text>
</comment>
<dbReference type="EMBL" id="QUZK01000022">
    <property type="protein sequence ID" value="RFF31294.1"/>
    <property type="molecule type" value="Genomic_DNA"/>
</dbReference>
<evidence type="ECO:0000256" key="5">
    <source>
        <dbReference type="ARBA" id="ARBA00023015"/>
    </source>
</evidence>
<keyword evidence="5 7" id="KW-0805">Transcription regulation</keyword>
<comment type="subcellular location">
    <subcellularLocation>
        <location evidence="7">Cytoplasm</location>
    </subcellularLocation>
</comment>